<dbReference type="AlphaFoldDB" id="A0A3L7J0N5"/>
<dbReference type="Proteomes" id="UP000282460">
    <property type="component" value="Unassembled WGS sequence"/>
</dbReference>
<dbReference type="EMBL" id="RCWJ01000002">
    <property type="protein sequence ID" value="RLQ84023.1"/>
    <property type="molecule type" value="Genomic_DNA"/>
</dbReference>
<name>A0A3L7J0N5_9MICO</name>
<proteinExistence type="predicted"/>
<organism evidence="1 2">
    <name type="scientific">Mycetocola zhadangensis</name>
    <dbReference type="NCBI Taxonomy" id="1164595"/>
    <lineage>
        <taxon>Bacteria</taxon>
        <taxon>Bacillati</taxon>
        <taxon>Actinomycetota</taxon>
        <taxon>Actinomycetes</taxon>
        <taxon>Micrococcales</taxon>
        <taxon>Microbacteriaceae</taxon>
        <taxon>Mycetocola</taxon>
    </lineage>
</organism>
<protein>
    <submittedName>
        <fullName evidence="1">Uncharacterized protein</fullName>
    </submittedName>
</protein>
<dbReference type="RefSeq" id="WP_121659067.1">
    <property type="nucleotide sequence ID" value="NZ_BMEK01000002.1"/>
</dbReference>
<reference evidence="1 2" key="1">
    <citation type="submission" date="2018-10" db="EMBL/GenBank/DDBJ databases">
        <authorList>
            <person name="Li J."/>
        </authorList>
    </citation>
    <scope>NUCLEOTIDE SEQUENCE [LARGE SCALE GENOMIC DNA]</scope>
    <source>
        <strain evidence="1 2">ZD1-4</strain>
    </source>
</reference>
<sequence length="122" mass="12794">MLLESELVFAAVGADTENLESAPALDAAVIAELMNRYDFVTAEGIPATVGGLTRDGIHEFASSETPAAISALSDGGALRALFIELLHPDDQRVHSLVMAFDALGSSSGYRLASEDAMTEHDS</sequence>
<accession>A0A3L7J0N5</accession>
<comment type="caution">
    <text evidence="1">The sequence shown here is derived from an EMBL/GenBank/DDBJ whole genome shotgun (WGS) entry which is preliminary data.</text>
</comment>
<gene>
    <name evidence="1" type="ORF">D9V28_07190</name>
</gene>
<keyword evidence="2" id="KW-1185">Reference proteome</keyword>
<evidence type="ECO:0000313" key="2">
    <source>
        <dbReference type="Proteomes" id="UP000282460"/>
    </source>
</evidence>
<evidence type="ECO:0000313" key="1">
    <source>
        <dbReference type="EMBL" id="RLQ84023.1"/>
    </source>
</evidence>